<feature type="binding site" evidence="14">
    <location>
        <position position="228"/>
    </location>
    <ligand>
        <name>urate</name>
        <dbReference type="ChEBI" id="CHEBI:17775"/>
    </ligand>
</feature>
<evidence type="ECO:0000256" key="15">
    <source>
        <dbReference type="RuleBase" id="RU004455"/>
    </source>
</evidence>
<proteinExistence type="inferred from homology"/>
<name>A0AAD9UEW1_RIDPI</name>
<comment type="caution">
    <text evidence="16">The sequence shown here is derived from an EMBL/GenBank/DDBJ whole genome shotgun (WGS) entry which is preliminary data.</text>
</comment>
<evidence type="ECO:0000256" key="14">
    <source>
        <dbReference type="PIRSR" id="PIRSR000241-2"/>
    </source>
</evidence>
<evidence type="ECO:0000256" key="8">
    <source>
        <dbReference type="ARBA" id="ARBA00023002"/>
    </source>
</evidence>
<evidence type="ECO:0000256" key="13">
    <source>
        <dbReference type="PIRSR" id="PIRSR000241-1"/>
    </source>
</evidence>
<organism evidence="16 17">
    <name type="scientific">Ridgeia piscesae</name>
    <name type="common">Tubeworm</name>
    <dbReference type="NCBI Taxonomy" id="27915"/>
    <lineage>
        <taxon>Eukaryota</taxon>
        <taxon>Metazoa</taxon>
        <taxon>Spiralia</taxon>
        <taxon>Lophotrochozoa</taxon>
        <taxon>Annelida</taxon>
        <taxon>Polychaeta</taxon>
        <taxon>Sedentaria</taxon>
        <taxon>Canalipalpata</taxon>
        <taxon>Sabellida</taxon>
        <taxon>Siboglinidae</taxon>
        <taxon>Ridgeia</taxon>
    </lineage>
</organism>
<feature type="binding site" evidence="14">
    <location>
        <position position="61"/>
    </location>
    <ligand>
        <name>O2</name>
        <dbReference type="ChEBI" id="CHEBI:15379"/>
    </ligand>
</feature>
<feature type="binding site" evidence="14">
    <location>
        <position position="163"/>
    </location>
    <ligand>
        <name>5-hydroxyisourate</name>
        <dbReference type="ChEBI" id="CHEBI:18072"/>
    </ligand>
</feature>
<feature type="active site" description="Charge relay system" evidence="13">
    <location>
        <position position="61"/>
    </location>
</feature>
<feature type="active site" description="Charge relay system" evidence="13">
    <location>
        <position position="16"/>
    </location>
</feature>
<keyword evidence="7 12" id="KW-0659">Purine metabolism</keyword>
<dbReference type="EC" id="1.7.3.3" evidence="5 12"/>
<evidence type="ECO:0000256" key="2">
    <source>
        <dbReference type="ARBA" id="ARBA00004275"/>
    </source>
</evidence>
<evidence type="ECO:0000256" key="3">
    <source>
        <dbReference type="ARBA" id="ARBA00004831"/>
    </source>
</evidence>
<dbReference type="PIRSF" id="PIRSF000241">
    <property type="entry name" value="Urate_oxidase"/>
    <property type="match status" value="1"/>
</dbReference>
<dbReference type="NCBIfam" id="TIGR03383">
    <property type="entry name" value="urate_oxi"/>
    <property type="match status" value="1"/>
</dbReference>
<dbReference type="EMBL" id="JAODUO010000189">
    <property type="protein sequence ID" value="KAK2186769.1"/>
    <property type="molecule type" value="Genomic_DNA"/>
</dbReference>
<accession>A0AAD9UEW1</accession>
<reference evidence="16" key="1">
    <citation type="journal article" date="2023" name="Mol. Biol. Evol.">
        <title>Third-Generation Sequencing Reveals the Adaptive Role of the Epigenome in Three Deep-Sea Polychaetes.</title>
        <authorList>
            <person name="Perez M."/>
            <person name="Aroh O."/>
            <person name="Sun Y."/>
            <person name="Lan Y."/>
            <person name="Juniper S.K."/>
            <person name="Young C.R."/>
            <person name="Angers B."/>
            <person name="Qian P.Y."/>
        </authorList>
    </citation>
    <scope>NUCLEOTIDE SEQUENCE</scope>
    <source>
        <strain evidence="16">R07B-5</strain>
    </source>
</reference>
<evidence type="ECO:0000256" key="6">
    <source>
        <dbReference type="ARBA" id="ARBA00017098"/>
    </source>
</evidence>
<feature type="binding site" evidence="14">
    <location>
        <position position="61"/>
    </location>
    <ligand>
        <name>urate</name>
        <dbReference type="ChEBI" id="CHEBI:17775"/>
    </ligand>
</feature>
<dbReference type="InterPro" id="IPR002042">
    <property type="entry name" value="Uricase"/>
</dbReference>
<dbReference type="Pfam" id="PF01014">
    <property type="entry name" value="Uricase"/>
    <property type="match status" value="2"/>
</dbReference>
<evidence type="ECO:0000256" key="12">
    <source>
        <dbReference type="PIRNR" id="PIRNR000241"/>
    </source>
</evidence>
<keyword evidence="8 12" id="KW-0560">Oxidoreductase</keyword>
<keyword evidence="9 12" id="KW-0576">Peroxisome</keyword>
<dbReference type="GO" id="GO:0019628">
    <property type="term" value="P:urate catabolic process"/>
    <property type="evidence" value="ECO:0007669"/>
    <property type="project" value="TreeGrafter"/>
</dbReference>
<evidence type="ECO:0000256" key="11">
    <source>
        <dbReference type="ARBA" id="ARBA00048818"/>
    </source>
</evidence>
<feature type="binding site" evidence="14">
    <location>
        <position position="180"/>
    </location>
    <ligand>
        <name>urate</name>
        <dbReference type="ChEBI" id="CHEBI:17775"/>
    </ligand>
</feature>
<dbReference type="GO" id="GO:0006145">
    <property type="term" value="P:purine nucleobase catabolic process"/>
    <property type="evidence" value="ECO:0007669"/>
    <property type="project" value="TreeGrafter"/>
</dbReference>
<dbReference type="GO" id="GO:0005777">
    <property type="term" value="C:peroxisome"/>
    <property type="evidence" value="ECO:0007669"/>
    <property type="project" value="UniProtKB-SubCell"/>
</dbReference>
<gene>
    <name evidence="16" type="ORF">NP493_189g00038</name>
</gene>
<evidence type="ECO:0000256" key="1">
    <source>
        <dbReference type="ARBA" id="ARBA00003860"/>
    </source>
</evidence>
<feature type="binding site" evidence="14">
    <location>
        <position position="61"/>
    </location>
    <ligand>
        <name>5-hydroxyisourate</name>
        <dbReference type="ChEBI" id="CHEBI:18072"/>
    </ligand>
</feature>
<dbReference type="Gene3D" id="3.10.270.10">
    <property type="entry name" value="Urate Oxidase"/>
    <property type="match status" value="1"/>
</dbReference>
<evidence type="ECO:0000256" key="4">
    <source>
        <dbReference type="ARBA" id="ARBA00009760"/>
    </source>
</evidence>
<evidence type="ECO:0000313" key="16">
    <source>
        <dbReference type="EMBL" id="KAK2186769.1"/>
    </source>
</evidence>
<dbReference type="Proteomes" id="UP001209878">
    <property type="component" value="Unassembled WGS sequence"/>
</dbReference>
<dbReference type="GO" id="GO:0004846">
    <property type="term" value="F:urate oxidase activity"/>
    <property type="evidence" value="ECO:0007669"/>
    <property type="project" value="UniProtKB-EC"/>
</dbReference>
<comment type="function">
    <text evidence="1 12 15">Catalyzes the oxidation of uric acid to 5-hydroxyisourate, which is further processed to form (S)-allantoin.</text>
</comment>
<feature type="active site" description="Charge relay system" evidence="13">
    <location>
        <position position="257"/>
    </location>
</feature>
<comment type="similarity">
    <text evidence="4 12 15">Belongs to the uricase family.</text>
</comment>
<dbReference type="PANTHER" id="PTHR42874">
    <property type="entry name" value="URICASE"/>
    <property type="match status" value="1"/>
</dbReference>
<evidence type="ECO:0000256" key="7">
    <source>
        <dbReference type="ARBA" id="ARBA00022631"/>
    </source>
</evidence>
<feature type="binding site" evidence="14">
    <location>
        <position position="229"/>
    </location>
    <ligand>
        <name>urate</name>
        <dbReference type="ChEBI" id="CHEBI:17775"/>
    </ligand>
</feature>
<feature type="binding site" evidence="14">
    <location>
        <position position="163"/>
    </location>
    <ligand>
        <name>urate</name>
        <dbReference type="ChEBI" id="CHEBI:17775"/>
    </ligand>
</feature>
<dbReference type="SUPFAM" id="SSF55620">
    <property type="entry name" value="Tetrahydrobiopterin biosynthesis enzymes-like"/>
    <property type="match status" value="2"/>
</dbReference>
<evidence type="ECO:0000256" key="5">
    <source>
        <dbReference type="ARBA" id="ARBA00012598"/>
    </source>
</evidence>
<feature type="binding site" evidence="14">
    <location>
        <position position="180"/>
    </location>
    <ligand>
        <name>5-hydroxyisourate</name>
        <dbReference type="ChEBI" id="CHEBI:18072"/>
    </ligand>
</feature>
<dbReference type="PANTHER" id="PTHR42874:SF1">
    <property type="entry name" value="URICASE"/>
    <property type="match status" value="1"/>
</dbReference>
<dbReference type="AlphaFoldDB" id="A0AAD9UEW1"/>
<comment type="catalytic activity">
    <reaction evidence="11 12 15">
        <text>urate + O2 + H2O = 5-hydroxyisourate + H2O2</text>
        <dbReference type="Rhea" id="RHEA:21368"/>
        <dbReference type="ChEBI" id="CHEBI:15377"/>
        <dbReference type="ChEBI" id="CHEBI:15379"/>
        <dbReference type="ChEBI" id="CHEBI:16240"/>
        <dbReference type="ChEBI" id="CHEBI:17775"/>
        <dbReference type="ChEBI" id="CHEBI:18072"/>
        <dbReference type="EC" id="1.7.3.3"/>
    </reaction>
</comment>
<sequence>MLSDADVQFVDRRYGKNAVRLLYVRREGIRHYIKEVEVNTKVTLNDTRDFLRGDNSKIVATDSQKNTVYILAKQLGIQTIEKFAIDLSEHFLKQYSHVTNTDISITEQPWKRIQTGGREHAHAFVETADGVRYCRVEQQRYGQPKVTQGIRALKIMKTTQSAFNNFVNDEFRSLPDSTDRIFCTIVNATWDFHTLSGLNFDNAWETVKSSILDVFAGPPDTGVFSPSVQKTLYDSQKLILSKVPQMDKIEIKFPNVHAYEFDLSKFKSFGFTENKQVGFR</sequence>
<comment type="subcellular location">
    <subcellularLocation>
        <location evidence="2 12">Peroxisome</location>
    </subcellularLocation>
</comment>
<evidence type="ECO:0000313" key="17">
    <source>
        <dbReference type="Proteomes" id="UP001209878"/>
    </source>
</evidence>
<feature type="binding site" evidence="14">
    <location>
        <position position="62"/>
    </location>
    <ligand>
        <name>5-hydroxyisourate</name>
        <dbReference type="ChEBI" id="CHEBI:18072"/>
    </ligand>
</feature>
<protein>
    <recommendedName>
        <fullName evidence="6 12">Uricase</fullName>
        <ecNumber evidence="5 12">1.7.3.3</ecNumber>
    </recommendedName>
    <alternativeName>
        <fullName evidence="10 12">Urate oxidase</fullName>
    </alternativeName>
</protein>
<evidence type="ECO:0000256" key="10">
    <source>
        <dbReference type="ARBA" id="ARBA00031317"/>
    </source>
</evidence>
<comment type="pathway">
    <text evidence="3 12">Purine metabolism; urate degradation; (S)-allantoin from urate: step 1/3.</text>
</comment>
<feature type="binding site" evidence="14">
    <location>
        <position position="62"/>
    </location>
    <ligand>
        <name>urate</name>
        <dbReference type="ChEBI" id="CHEBI:17775"/>
    </ligand>
</feature>
<feature type="binding site" evidence="14">
    <location>
        <position position="255"/>
    </location>
    <ligand>
        <name>urate</name>
        <dbReference type="ChEBI" id="CHEBI:17775"/>
    </ligand>
</feature>
<dbReference type="PRINTS" id="PR00093">
    <property type="entry name" value="URICASE"/>
</dbReference>
<keyword evidence="17" id="KW-1185">Reference proteome</keyword>
<evidence type="ECO:0000256" key="9">
    <source>
        <dbReference type="ARBA" id="ARBA00023140"/>
    </source>
</evidence>